<accession>A0A225D9Z9</accession>
<evidence type="ECO:0000313" key="3">
    <source>
        <dbReference type="EMBL" id="OWK38381.1"/>
    </source>
</evidence>
<proteinExistence type="predicted"/>
<dbReference type="Proteomes" id="UP000214646">
    <property type="component" value="Unassembled WGS sequence"/>
</dbReference>
<dbReference type="OrthoDB" id="286009at2"/>
<dbReference type="Pfam" id="PF07589">
    <property type="entry name" value="PEP-CTERM"/>
    <property type="match status" value="1"/>
</dbReference>
<evidence type="ECO:0000259" key="2">
    <source>
        <dbReference type="Pfam" id="PF07589"/>
    </source>
</evidence>
<keyword evidence="1" id="KW-0732">Signal</keyword>
<name>A0A225D9Z9_9BACT</name>
<feature type="signal peptide" evidence="1">
    <location>
        <begin position="1"/>
        <end position="27"/>
    </location>
</feature>
<comment type="caution">
    <text evidence="3">The sequence shown here is derived from an EMBL/GenBank/DDBJ whole genome shotgun (WGS) entry which is preliminary data.</text>
</comment>
<keyword evidence="4" id="KW-1185">Reference proteome</keyword>
<sequence>MIRGTWIARLSLAAVVAVAVGSTSARAGLLPVSVTVSPDPSTGPGPYRWTYAIVLPTDMKLQAGNYFTIYDFNGYVAGGDSAPAGWTLSASNTGETPAKLTPVDNPNVTNLTWTYNGPTIPSGQIGLGNFWAISTSGQSTTSSFTAETNRSSDGLVDSNITSTLVPTGTPVPPGVPEPATLALAGLGLPLIGLTRLFRRKK</sequence>
<dbReference type="AlphaFoldDB" id="A0A225D9Z9"/>
<feature type="domain" description="Ice-binding protein C-terminal" evidence="2">
    <location>
        <begin position="175"/>
        <end position="199"/>
    </location>
</feature>
<evidence type="ECO:0000313" key="4">
    <source>
        <dbReference type="Proteomes" id="UP000214646"/>
    </source>
</evidence>
<protein>
    <recommendedName>
        <fullName evidence="2">Ice-binding protein C-terminal domain-containing protein</fullName>
    </recommendedName>
</protein>
<gene>
    <name evidence="3" type="ORF">FRUB_07501</name>
</gene>
<dbReference type="InterPro" id="IPR013424">
    <property type="entry name" value="Ice-binding_C"/>
</dbReference>
<evidence type="ECO:0000256" key="1">
    <source>
        <dbReference type="SAM" id="SignalP"/>
    </source>
</evidence>
<dbReference type="EMBL" id="NIDE01000014">
    <property type="protein sequence ID" value="OWK38381.1"/>
    <property type="molecule type" value="Genomic_DNA"/>
</dbReference>
<organism evidence="3 4">
    <name type="scientific">Fimbriiglobus ruber</name>
    <dbReference type="NCBI Taxonomy" id="1908690"/>
    <lineage>
        <taxon>Bacteria</taxon>
        <taxon>Pseudomonadati</taxon>
        <taxon>Planctomycetota</taxon>
        <taxon>Planctomycetia</taxon>
        <taxon>Gemmatales</taxon>
        <taxon>Gemmataceae</taxon>
        <taxon>Fimbriiglobus</taxon>
    </lineage>
</organism>
<feature type="chain" id="PRO_5012940185" description="Ice-binding protein C-terminal domain-containing protein" evidence="1">
    <location>
        <begin position="28"/>
        <end position="201"/>
    </location>
</feature>
<dbReference type="RefSeq" id="WP_088258196.1">
    <property type="nucleotide sequence ID" value="NZ_NIDE01000014.1"/>
</dbReference>
<reference evidence="4" key="1">
    <citation type="submission" date="2017-06" db="EMBL/GenBank/DDBJ databases">
        <title>Genome analysis of Fimbriiglobus ruber SP5, the first member of the order Planctomycetales with confirmed chitinolytic capability.</title>
        <authorList>
            <person name="Ravin N.V."/>
            <person name="Rakitin A.L."/>
            <person name="Ivanova A.A."/>
            <person name="Beletsky A.V."/>
            <person name="Kulichevskaya I.S."/>
            <person name="Mardanov A.V."/>
            <person name="Dedysh S.N."/>
        </authorList>
    </citation>
    <scope>NUCLEOTIDE SEQUENCE [LARGE SCALE GENOMIC DNA]</scope>
    <source>
        <strain evidence="4">SP5</strain>
    </source>
</reference>